<evidence type="ECO:0000313" key="3">
    <source>
        <dbReference type="EMBL" id="CAI0645989.1"/>
    </source>
</evidence>
<comment type="caution">
    <text evidence="3">The sequence shown here is derived from an EMBL/GenBank/DDBJ whole genome shotgun (WGS) entry which is preliminary data.</text>
</comment>
<evidence type="ECO:0000256" key="1">
    <source>
        <dbReference type="SAM" id="Phobius"/>
    </source>
</evidence>
<evidence type="ECO:0000256" key="2">
    <source>
        <dbReference type="SAM" id="SignalP"/>
    </source>
</evidence>
<keyword evidence="2" id="KW-0732">Signal</keyword>
<accession>A0A9W4WB81</accession>
<sequence>MQFFLPITLLIAAVAAQDTKCAAEPIVETCLSSENAKVEACSATDYDCQCAAYQAVATCYNNCPNDARASPAQNQVTIFCQQASLYGSATTSATTSASTAAASHCYDGTKLRGPENNSFVTVTPAPVTVTAALVLPTPAPDLRNDGGPRRLQPTTPDLGLNQSFIVISSEAIFGFLAGIVATWLLIVAGLAIWRKAKRRARRKLDEFQ</sequence>
<reference evidence="3" key="1">
    <citation type="submission" date="2022-08" db="EMBL/GenBank/DDBJ databases">
        <authorList>
            <person name="Giroux E."/>
            <person name="Giroux E."/>
        </authorList>
    </citation>
    <scope>NUCLEOTIDE SEQUENCE</scope>
    <source>
        <strain evidence="3">H1091258</strain>
    </source>
</reference>
<keyword evidence="1" id="KW-1133">Transmembrane helix</keyword>
<protein>
    <recommendedName>
        <fullName evidence="5">Gpi anchored serine-threonine rich protein</fullName>
    </recommendedName>
</protein>
<keyword evidence="1" id="KW-0812">Transmembrane</keyword>
<proteinExistence type="predicted"/>
<dbReference type="AlphaFoldDB" id="A0A9W4WB81"/>
<feature type="transmembrane region" description="Helical" evidence="1">
    <location>
        <begin position="171"/>
        <end position="193"/>
    </location>
</feature>
<dbReference type="EMBL" id="CAMGZC010000290">
    <property type="protein sequence ID" value="CAI0645989.1"/>
    <property type="molecule type" value="Genomic_DNA"/>
</dbReference>
<evidence type="ECO:0008006" key="5">
    <source>
        <dbReference type="Google" id="ProtNLM"/>
    </source>
</evidence>
<organism evidence="3 4">
    <name type="scientific">Colletotrichum noveboracense</name>
    <dbReference type="NCBI Taxonomy" id="2664923"/>
    <lineage>
        <taxon>Eukaryota</taxon>
        <taxon>Fungi</taxon>
        <taxon>Dikarya</taxon>
        <taxon>Ascomycota</taxon>
        <taxon>Pezizomycotina</taxon>
        <taxon>Sordariomycetes</taxon>
        <taxon>Hypocreomycetidae</taxon>
        <taxon>Glomerellales</taxon>
        <taxon>Glomerellaceae</taxon>
        <taxon>Colletotrichum</taxon>
        <taxon>Colletotrichum gloeosporioides species complex</taxon>
    </lineage>
</organism>
<dbReference type="Proteomes" id="UP001152533">
    <property type="component" value="Unassembled WGS sequence"/>
</dbReference>
<feature type="chain" id="PRO_5040757204" description="Gpi anchored serine-threonine rich protein" evidence="2">
    <location>
        <begin position="24"/>
        <end position="208"/>
    </location>
</feature>
<keyword evidence="4" id="KW-1185">Reference proteome</keyword>
<feature type="signal peptide" evidence="2">
    <location>
        <begin position="1"/>
        <end position="23"/>
    </location>
</feature>
<evidence type="ECO:0000313" key="4">
    <source>
        <dbReference type="Proteomes" id="UP001152533"/>
    </source>
</evidence>
<keyword evidence="1" id="KW-0472">Membrane</keyword>
<name>A0A9W4WB81_9PEZI</name>
<gene>
    <name evidence="3" type="ORF">CGXH109_LOCUS50781</name>
</gene>